<feature type="domain" description="VWFA" evidence="1">
    <location>
        <begin position="472"/>
        <end position="650"/>
    </location>
</feature>
<dbReference type="Proteomes" id="UP000234331">
    <property type="component" value="Unassembled WGS sequence"/>
</dbReference>
<dbReference type="RefSeq" id="WP_101830622.1">
    <property type="nucleotide sequence ID" value="NZ_FZMO01000057.1"/>
</dbReference>
<evidence type="ECO:0000313" key="2">
    <source>
        <dbReference type="EMBL" id="SNQ46636.1"/>
    </source>
</evidence>
<dbReference type="InterPro" id="IPR036465">
    <property type="entry name" value="vWFA_dom_sf"/>
</dbReference>
<name>A0A2I2KLW5_9ACTN</name>
<dbReference type="OrthoDB" id="9766126at2"/>
<dbReference type="Pfam" id="PF13519">
    <property type="entry name" value="VWA_2"/>
    <property type="match status" value="1"/>
</dbReference>
<dbReference type="SMART" id="SM00327">
    <property type="entry name" value="VWA"/>
    <property type="match status" value="1"/>
</dbReference>
<sequence length="664" mass="73002">MNSGTFRYGPWDGGPDPLASPFTAAGALDEMSRQILEGRTPREALEALLRRGMPGRRGLDDLRRAIERRRREARSRGRMDGTLQEVRRLLDIAVGQERAALFPDPSDEARLREDELDTLPADPARAVRSLAEYDWRSPQARETYEKISELLRREVLDAQFKGMKQALEGATPADFARIREMVGALNSLLEADARGDDTDAAFADFMREYGDFFPEQPQSLEELVDTLARRSAAAARLLAGLTPQQRAELADLMSTAMEDLGLAAEMSRLAQALRASRPDLNWGGRMRGRGGRMAEGLTGDDPLGLGDATSALEELAELDELASSLSQDYAGASLEDIDPDAVARALGRSAVDDLRSLQQVERELERQGFITRKAGRLELTPRAVRRIGQAALARIFRQVSAHGRGDHGMTDAGSAGDLLGTSRAWQFGDTQPLDVVRTVRNAVLRAGPPGPGRPVRLQVGDFEVAETERRTTAAVCLLVDLSYSMALRGTWGIAKSTALALHTLVSTSFPQDKIHIIGFSDYARELRPVELAGLDSEMVQGTNLQHALLIAGRLLSRYPQAEPVVMVVTDGEPTAHLLRDGTPSFSWPPMPETLELTLAEVDRLTRRGVTINVFMLDDEPRLVQFVEEMARRNGGRVLSPDPSALGNYVIRDYLRARGRGRVAR</sequence>
<dbReference type="AlphaFoldDB" id="A0A2I2KLW5"/>
<evidence type="ECO:0000313" key="3">
    <source>
        <dbReference type="Proteomes" id="UP000234331"/>
    </source>
</evidence>
<protein>
    <recommendedName>
        <fullName evidence="1">VWFA domain-containing protein</fullName>
    </recommendedName>
</protein>
<dbReference type="CDD" id="cd00198">
    <property type="entry name" value="vWFA"/>
    <property type="match status" value="1"/>
</dbReference>
<dbReference type="SUPFAM" id="SSF53300">
    <property type="entry name" value="vWA-like"/>
    <property type="match status" value="1"/>
</dbReference>
<dbReference type="EMBL" id="FZMO01000057">
    <property type="protein sequence ID" value="SNQ46636.1"/>
    <property type="molecule type" value="Genomic_DNA"/>
</dbReference>
<keyword evidence="3" id="KW-1185">Reference proteome</keyword>
<gene>
    <name evidence="2" type="ORF">FRACA_150008</name>
</gene>
<accession>A0A2I2KLW5</accession>
<evidence type="ECO:0000259" key="1">
    <source>
        <dbReference type="SMART" id="SM00327"/>
    </source>
</evidence>
<reference evidence="2 3" key="1">
    <citation type="submission" date="2017-06" db="EMBL/GenBank/DDBJ databases">
        <authorList>
            <person name="Kim H.J."/>
            <person name="Triplett B.A."/>
        </authorList>
    </citation>
    <scope>NUCLEOTIDE SEQUENCE [LARGE SCALE GENOMIC DNA]</scope>
    <source>
        <strain evidence="2">FRACA_ARgP5</strain>
    </source>
</reference>
<organism evidence="2 3">
    <name type="scientific">Frankia canadensis</name>
    <dbReference type="NCBI Taxonomy" id="1836972"/>
    <lineage>
        <taxon>Bacteria</taxon>
        <taxon>Bacillati</taxon>
        <taxon>Actinomycetota</taxon>
        <taxon>Actinomycetes</taxon>
        <taxon>Frankiales</taxon>
        <taxon>Frankiaceae</taxon>
        <taxon>Frankia</taxon>
    </lineage>
</organism>
<dbReference type="InterPro" id="IPR002035">
    <property type="entry name" value="VWF_A"/>
</dbReference>
<dbReference type="Gene3D" id="3.40.50.410">
    <property type="entry name" value="von Willebrand factor, type A domain"/>
    <property type="match status" value="1"/>
</dbReference>
<proteinExistence type="predicted"/>